<evidence type="ECO:0000313" key="1">
    <source>
        <dbReference type="EMBL" id="ARF12499.1"/>
    </source>
</evidence>
<accession>A0A1V0SL79</accession>
<sequence length="113" mass="13609">MDSYCRNCYYPFKKSMYEYYKPIMSQGFPICLKCNSCVDCCQYVCQCTRCQDCLDVIDICRCDNDPMQYSNTENTFNPPNNYQYNDLINQFNNMQIRETPYIEEILDDMMEMQ</sequence>
<organism evidence="1">
    <name type="scientific">Klosneuvirus KNV1</name>
    <dbReference type="NCBI Taxonomy" id="1977640"/>
    <lineage>
        <taxon>Viruses</taxon>
        <taxon>Varidnaviria</taxon>
        <taxon>Bamfordvirae</taxon>
        <taxon>Nucleocytoviricota</taxon>
        <taxon>Megaviricetes</taxon>
        <taxon>Imitervirales</taxon>
        <taxon>Mimiviridae</taxon>
        <taxon>Klosneuvirinae</taxon>
        <taxon>Klosneuvirus</taxon>
    </lineage>
</organism>
<gene>
    <name evidence="1" type="ORF">Klosneuvirus_6_61</name>
</gene>
<dbReference type="EMBL" id="KY684113">
    <property type="protein sequence ID" value="ARF12499.1"/>
    <property type="molecule type" value="Genomic_DNA"/>
</dbReference>
<protein>
    <submittedName>
        <fullName evidence="1">Uncharacterized protein</fullName>
    </submittedName>
</protein>
<name>A0A1V0SL79_9VIRU</name>
<proteinExistence type="predicted"/>
<reference evidence="1" key="1">
    <citation type="journal article" date="2017" name="Science">
        <title>Giant viruses with an expanded complement of translation system components.</title>
        <authorList>
            <person name="Schulz F."/>
            <person name="Yutin N."/>
            <person name="Ivanova N.N."/>
            <person name="Ortega D.R."/>
            <person name="Lee T.K."/>
            <person name="Vierheilig J."/>
            <person name="Daims H."/>
            <person name="Horn M."/>
            <person name="Wagner M."/>
            <person name="Jensen G.J."/>
            <person name="Kyrpides N.C."/>
            <person name="Koonin E.V."/>
            <person name="Woyke T."/>
        </authorList>
    </citation>
    <scope>NUCLEOTIDE SEQUENCE</scope>
    <source>
        <strain evidence="1">KNV1</strain>
    </source>
</reference>